<sequence>MTFSGLPPKIVSCGEKKFDNWNDKEICQFMDDPIKNETCTPSVKYDFKSINVDFKIYCKDKIHIKNAISIETVGIILGSIFGGIYSDRNGRRKAIMYGILGSSFFGFMCSLSYAFLHIVVYRSLIGFCNGITLAVLPVYMIEMIGKKDRVWIMNVITWAPTAVMFSIIAYFAQDWKTLARVSAFLALPALFLIWYVEESPRWLIQHKKVDEAFLSLKRICTINKKFEDNEDIIRDALNEEMKRLDEQFSRNKNYSFRHLYYTWDFVKYSLALIALFFTASFSKYGIVYNMEQVYGSPYLNVILIGLSRYVMNLTVAFCDKKFKNLGRKHILTSFILGIAVAASIIGTLISYKVEEYFSEMIRVLQISIVGFTSQFYVIGAICSAELFPTPIRNMANGQLQFFSRIGTVLSPYMFYLTVYDDSAPYFVLLVLTFTTVISFYFFIPETKGKPLREGMPSKLEKIGYNKLADTEIESTEKSNELIN</sequence>
<dbReference type="GO" id="GO:0016020">
    <property type="term" value="C:membrane"/>
    <property type="evidence" value="ECO:0007669"/>
    <property type="project" value="UniProtKB-SubCell"/>
</dbReference>
<dbReference type="AlphaFoldDB" id="A0A0N4ZJY7"/>
<proteinExistence type="predicted"/>
<dbReference type="WBParaSite" id="PTRK_0000842600.1">
    <property type="protein sequence ID" value="PTRK_0000842600.1"/>
    <property type="gene ID" value="PTRK_0000842600"/>
</dbReference>
<feature type="domain" description="Major facilitator superfamily (MFS) profile" evidence="6">
    <location>
        <begin position="1"/>
        <end position="447"/>
    </location>
</feature>
<name>A0A0N4ZJY7_PARTI</name>
<organism evidence="7 8">
    <name type="scientific">Parastrongyloides trichosuri</name>
    <name type="common">Possum-specific nematode worm</name>
    <dbReference type="NCBI Taxonomy" id="131310"/>
    <lineage>
        <taxon>Eukaryota</taxon>
        <taxon>Metazoa</taxon>
        <taxon>Ecdysozoa</taxon>
        <taxon>Nematoda</taxon>
        <taxon>Chromadorea</taxon>
        <taxon>Rhabditida</taxon>
        <taxon>Tylenchina</taxon>
        <taxon>Panagrolaimomorpha</taxon>
        <taxon>Strongyloidoidea</taxon>
        <taxon>Strongyloididae</taxon>
        <taxon>Parastrongyloides</taxon>
    </lineage>
</organism>
<keyword evidence="3 5" id="KW-1133">Transmembrane helix</keyword>
<evidence type="ECO:0000256" key="4">
    <source>
        <dbReference type="ARBA" id="ARBA00023136"/>
    </source>
</evidence>
<dbReference type="PANTHER" id="PTHR24064">
    <property type="entry name" value="SOLUTE CARRIER FAMILY 22 MEMBER"/>
    <property type="match status" value="1"/>
</dbReference>
<keyword evidence="2 5" id="KW-0812">Transmembrane</keyword>
<feature type="transmembrane region" description="Helical" evidence="5">
    <location>
        <begin position="151"/>
        <end position="172"/>
    </location>
</feature>
<dbReference type="InterPro" id="IPR020846">
    <property type="entry name" value="MFS_dom"/>
</dbReference>
<dbReference type="InterPro" id="IPR005828">
    <property type="entry name" value="MFS_sugar_transport-like"/>
</dbReference>
<feature type="transmembrane region" description="Helical" evidence="5">
    <location>
        <begin position="425"/>
        <end position="443"/>
    </location>
</feature>
<comment type="subcellular location">
    <subcellularLocation>
        <location evidence="1">Membrane</location>
        <topology evidence="1">Multi-pass membrane protein</topology>
    </subcellularLocation>
</comment>
<dbReference type="InterPro" id="IPR036259">
    <property type="entry name" value="MFS_trans_sf"/>
</dbReference>
<dbReference type="SUPFAM" id="SSF103473">
    <property type="entry name" value="MFS general substrate transporter"/>
    <property type="match status" value="1"/>
</dbReference>
<accession>A0A0N4ZJY7</accession>
<dbReference type="STRING" id="131310.A0A0N4ZJY7"/>
<dbReference type="Pfam" id="PF00083">
    <property type="entry name" value="Sugar_tr"/>
    <property type="match status" value="1"/>
</dbReference>
<dbReference type="PROSITE" id="PS00217">
    <property type="entry name" value="SUGAR_TRANSPORT_2"/>
    <property type="match status" value="1"/>
</dbReference>
<evidence type="ECO:0000259" key="6">
    <source>
        <dbReference type="PROSITE" id="PS50850"/>
    </source>
</evidence>
<feature type="transmembrane region" description="Helical" evidence="5">
    <location>
        <begin position="94"/>
        <end position="113"/>
    </location>
</feature>
<dbReference type="InterPro" id="IPR005829">
    <property type="entry name" value="Sugar_transporter_CS"/>
</dbReference>
<evidence type="ECO:0000256" key="5">
    <source>
        <dbReference type="SAM" id="Phobius"/>
    </source>
</evidence>
<reference evidence="8" key="1">
    <citation type="submission" date="2017-02" db="UniProtKB">
        <authorList>
            <consortium name="WormBaseParasite"/>
        </authorList>
    </citation>
    <scope>IDENTIFICATION</scope>
</reference>
<dbReference type="PROSITE" id="PS50850">
    <property type="entry name" value="MFS"/>
    <property type="match status" value="1"/>
</dbReference>
<feature type="transmembrane region" description="Helical" evidence="5">
    <location>
        <begin position="119"/>
        <end position="139"/>
    </location>
</feature>
<dbReference type="Gene3D" id="1.20.1250.20">
    <property type="entry name" value="MFS general substrate transporter like domains"/>
    <property type="match status" value="1"/>
</dbReference>
<feature type="transmembrane region" description="Helical" evidence="5">
    <location>
        <begin position="399"/>
        <end position="419"/>
    </location>
</feature>
<keyword evidence="7" id="KW-1185">Reference proteome</keyword>
<evidence type="ECO:0000313" key="8">
    <source>
        <dbReference type="WBParaSite" id="PTRK_0000842600.1"/>
    </source>
</evidence>
<feature type="transmembrane region" description="Helical" evidence="5">
    <location>
        <begin position="363"/>
        <end position="387"/>
    </location>
</feature>
<protein>
    <submittedName>
        <fullName evidence="8">MFS domain-containing protein</fullName>
    </submittedName>
</protein>
<evidence type="ECO:0000256" key="3">
    <source>
        <dbReference type="ARBA" id="ARBA00022989"/>
    </source>
</evidence>
<feature type="transmembrane region" description="Helical" evidence="5">
    <location>
        <begin position="265"/>
        <end position="286"/>
    </location>
</feature>
<evidence type="ECO:0000313" key="7">
    <source>
        <dbReference type="Proteomes" id="UP000038045"/>
    </source>
</evidence>
<dbReference type="GO" id="GO:0022857">
    <property type="term" value="F:transmembrane transporter activity"/>
    <property type="evidence" value="ECO:0007669"/>
    <property type="project" value="InterPro"/>
</dbReference>
<dbReference type="Proteomes" id="UP000038045">
    <property type="component" value="Unplaced"/>
</dbReference>
<feature type="transmembrane region" description="Helical" evidence="5">
    <location>
        <begin position="298"/>
        <end position="318"/>
    </location>
</feature>
<keyword evidence="4 5" id="KW-0472">Membrane</keyword>
<evidence type="ECO:0000256" key="1">
    <source>
        <dbReference type="ARBA" id="ARBA00004141"/>
    </source>
</evidence>
<evidence type="ECO:0000256" key="2">
    <source>
        <dbReference type="ARBA" id="ARBA00022692"/>
    </source>
</evidence>
<feature type="transmembrane region" description="Helical" evidence="5">
    <location>
        <begin position="330"/>
        <end position="351"/>
    </location>
</feature>